<feature type="domain" description="Myb-like" evidence="6">
    <location>
        <begin position="82"/>
        <end position="132"/>
    </location>
</feature>
<gene>
    <name evidence="8" type="ORF">D0Y65_037915</name>
</gene>
<evidence type="ECO:0000259" key="6">
    <source>
        <dbReference type="PROSITE" id="PS50090"/>
    </source>
</evidence>
<dbReference type="PROSITE" id="PS51294">
    <property type="entry name" value="HTH_MYB"/>
    <property type="match status" value="2"/>
</dbReference>
<sequence length="221" mass="25173">MHPHEHTQQVQKVEFTTKKKTMRKPCCDKESINKGAWSKQEDQKLIDYIRVHGEGCWRSIPKAAGLHRCGKSCRLRWLNYLRPDIKRGIFAEDEEDLIIKLHALLGNRWSLIAGRLPGRTDNEVKNYWNSHIRRKLIKMGIDPNNHKPHQSFPRSHASTEGASTSESMNKVPFFKSSGVAASDHRISFTKEETAIISSSSPPLNLDLTIALPSPMLRAAEE</sequence>
<dbReference type="SMART" id="SM00717">
    <property type="entry name" value="SANT"/>
    <property type="match status" value="2"/>
</dbReference>
<evidence type="ECO:0000256" key="3">
    <source>
        <dbReference type="ARBA" id="ARBA00023125"/>
    </source>
</evidence>
<dbReference type="InterPro" id="IPR001005">
    <property type="entry name" value="SANT/Myb"/>
</dbReference>
<evidence type="ECO:0000256" key="4">
    <source>
        <dbReference type="ARBA" id="ARBA00023242"/>
    </source>
</evidence>
<dbReference type="AlphaFoldDB" id="A0A445H2P0"/>
<comment type="subcellular location">
    <subcellularLocation>
        <location evidence="1">Nucleus</location>
    </subcellularLocation>
</comment>
<dbReference type="InterPro" id="IPR017930">
    <property type="entry name" value="Myb_dom"/>
</dbReference>
<comment type="caution">
    <text evidence="8">The sequence shown here is derived from an EMBL/GenBank/DDBJ whole genome shotgun (WGS) entry which is preliminary data.</text>
</comment>
<dbReference type="GO" id="GO:0003677">
    <property type="term" value="F:DNA binding"/>
    <property type="evidence" value="ECO:0007669"/>
    <property type="project" value="UniProtKB-KW"/>
</dbReference>
<feature type="domain" description="Myb-like" evidence="6">
    <location>
        <begin position="29"/>
        <end position="81"/>
    </location>
</feature>
<dbReference type="PANTHER" id="PTHR47994">
    <property type="entry name" value="F14D16.11-RELATED"/>
    <property type="match status" value="1"/>
</dbReference>
<dbReference type="CDD" id="cd00167">
    <property type="entry name" value="SANT"/>
    <property type="match status" value="2"/>
</dbReference>
<reference evidence="8 9" key="1">
    <citation type="submission" date="2018-09" db="EMBL/GenBank/DDBJ databases">
        <title>A high-quality reference genome of wild soybean provides a powerful tool to mine soybean genomes.</title>
        <authorList>
            <person name="Xie M."/>
            <person name="Chung C.Y.L."/>
            <person name="Li M.-W."/>
            <person name="Wong F.-L."/>
            <person name="Chan T.-F."/>
            <person name="Lam H.-M."/>
        </authorList>
    </citation>
    <scope>NUCLEOTIDE SEQUENCE [LARGE SCALE GENOMIC DNA]</scope>
    <source>
        <strain evidence="9">cv. W05</strain>
        <tissue evidence="8">Hypocotyl of etiolated seedlings</tissue>
    </source>
</reference>
<name>A0A445H2P0_GLYSO</name>
<keyword evidence="2" id="KW-0677">Repeat</keyword>
<evidence type="ECO:0000313" key="8">
    <source>
        <dbReference type="EMBL" id="RZB67819.1"/>
    </source>
</evidence>
<dbReference type="Pfam" id="PF00249">
    <property type="entry name" value="Myb_DNA-binding"/>
    <property type="match status" value="2"/>
</dbReference>
<dbReference type="PANTHER" id="PTHR47994:SF5">
    <property type="entry name" value="F14D16.11-RELATED"/>
    <property type="match status" value="1"/>
</dbReference>
<dbReference type="EMBL" id="QZWG01000014">
    <property type="protein sequence ID" value="RZB67819.1"/>
    <property type="molecule type" value="Genomic_DNA"/>
</dbReference>
<dbReference type="InterPro" id="IPR015495">
    <property type="entry name" value="Myb_TF_plants"/>
</dbReference>
<dbReference type="FunFam" id="1.10.10.60:FF:000001">
    <property type="entry name" value="MYB-related transcription factor"/>
    <property type="match status" value="1"/>
</dbReference>
<evidence type="ECO:0000256" key="1">
    <source>
        <dbReference type="ARBA" id="ARBA00004123"/>
    </source>
</evidence>
<evidence type="ECO:0000256" key="2">
    <source>
        <dbReference type="ARBA" id="ARBA00022737"/>
    </source>
</evidence>
<dbReference type="SMR" id="A0A445H2P0"/>
<keyword evidence="4" id="KW-0539">Nucleus</keyword>
<evidence type="ECO:0000313" key="9">
    <source>
        <dbReference type="Proteomes" id="UP000289340"/>
    </source>
</evidence>
<keyword evidence="3" id="KW-0238">DNA-binding</keyword>
<accession>A0A445H2P0</accession>
<proteinExistence type="predicted"/>
<dbReference type="PROSITE" id="PS50090">
    <property type="entry name" value="MYB_LIKE"/>
    <property type="match status" value="2"/>
</dbReference>
<evidence type="ECO:0000259" key="7">
    <source>
        <dbReference type="PROSITE" id="PS51294"/>
    </source>
</evidence>
<dbReference type="GO" id="GO:0005634">
    <property type="term" value="C:nucleus"/>
    <property type="evidence" value="ECO:0007669"/>
    <property type="project" value="UniProtKB-SubCell"/>
</dbReference>
<dbReference type="SUPFAM" id="SSF46689">
    <property type="entry name" value="Homeodomain-like"/>
    <property type="match status" value="1"/>
</dbReference>
<organism evidence="8 9">
    <name type="scientific">Glycine soja</name>
    <name type="common">Wild soybean</name>
    <dbReference type="NCBI Taxonomy" id="3848"/>
    <lineage>
        <taxon>Eukaryota</taxon>
        <taxon>Viridiplantae</taxon>
        <taxon>Streptophyta</taxon>
        <taxon>Embryophyta</taxon>
        <taxon>Tracheophyta</taxon>
        <taxon>Spermatophyta</taxon>
        <taxon>Magnoliopsida</taxon>
        <taxon>eudicotyledons</taxon>
        <taxon>Gunneridae</taxon>
        <taxon>Pentapetalae</taxon>
        <taxon>rosids</taxon>
        <taxon>fabids</taxon>
        <taxon>Fabales</taxon>
        <taxon>Fabaceae</taxon>
        <taxon>Papilionoideae</taxon>
        <taxon>50 kb inversion clade</taxon>
        <taxon>NPAAA clade</taxon>
        <taxon>indigoferoid/millettioid clade</taxon>
        <taxon>Phaseoleae</taxon>
        <taxon>Glycine</taxon>
        <taxon>Glycine subgen. Soja</taxon>
    </lineage>
</organism>
<dbReference type="Gene3D" id="1.10.10.60">
    <property type="entry name" value="Homeodomain-like"/>
    <property type="match status" value="2"/>
</dbReference>
<dbReference type="InterPro" id="IPR009057">
    <property type="entry name" value="Homeodomain-like_sf"/>
</dbReference>
<keyword evidence="9" id="KW-1185">Reference proteome</keyword>
<dbReference type="FunFam" id="1.10.10.60:FF:000403">
    <property type="entry name" value="Transcription repressor MYB4"/>
    <property type="match status" value="1"/>
</dbReference>
<evidence type="ECO:0000256" key="5">
    <source>
        <dbReference type="SAM" id="MobiDB-lite"/>
    </source>
</evidence>
<feature type="domain" description="HTH myb-type" evidence="7">
    <location>
        <begin position="29"/>
        <end position="85"/>
    </location>
</feature>
<feature type="region of interest" description="Disordered" evidence="5">
    <location>
        <begin position="143"/>
        <end position="167"/>
    </location>
</feature>
<dbReference type="Proteomes" id="UP000289340">
    <property type="component" value="Chromosome 14"/>
</dbReference>
<feature type="domain" description="HTH myb-type" evidence="7">
    <location>
        <begin position="86"/>
        <end position="136"/>
    </location>
</feature>
<protein>
    <submittedName>
        <fullName evidence="8">Myb-related protein 308</fullName>
    </submittedName>
</protein>
<feature type="compositionally biased region" description="Polar residues" evidence="5">
    <location>
        <begin position="152"/>
        <end position="167"/>
    </location>
</feature>